<dbReference type="EMBL" id="OZ034822">
    <property type="protein sequence ID" value="CAL1410939.1"/>
    <property type="molecule type" value="Genomic_DNA"/>
</dbReference>
<evidence type="ECO:0000313" key="3">
    <source>
        <dbReference type="Proteomes" id="UP001497516"/>
    </source>
</evidence>
<name>A0AAV2GJT4_9ROSI</name>
<feature type="compositionally biased region" description="Low complexity" evidence="1">
    <location>
        <begin position="66"/>
        <end position="80"/>
    </location>
</feature>
<organism evidence="2 3">
    <name type="scientific">Linum trigynum</name>
    <dbReference type="NCBI Taxonomy" id="586398"/>
    <lineage>
        <taxon>Eukaryota</taxon>
        <taxon>Viridiplantae</taxon>
        <taxon>Streptophyta</taxon>
        <taxon>Embryophyta</taxon>
        <taxon>Tracheophyta</taxon>
        <taxon>Spermatophyta</taxon>
        <taxon>Magnoliopsida</taxon>
        <taxon>eudicotyledons</taxon>
        <taxon>Gunneridae</taxon>
        <taxon>Pentapetalae</taxon>
        <taxon>rosids</taxon>
        <taxon>fabids</taxon>
        <taxon>Malpighiales</taxon>
        <taxon>Linaceae</taxon>
        <taxon>Linum</taxon>
    </lineage>
</organism>
<gene>
    <name evidence="2" type="ORF">LTRI10_LOCUS50322</name>
</gene>
<protein>
    <submittedName>
        <fullName evidence="2">Uncharacterized protein</fullName>
    </submittedName>
</protein>
<feature type="region of interest" description="Disordered" evidence="1">
    <location>
        <begin position="60"/>
        <end position="94"/>
    </location>
</feature>
<keyword evidence="3" id="KW-1185">Reference proteome</keyword>
<evidence type="ECO:0000313" key="2">
    <source>
        <dbReference type="EMBL" id="CAL1410939.1"/>
    </source>
</evidence>
<dbReference type="AlphaFoldDB" id="A0AAV2GJT4"/>
<sequence>MFISSVLPQVNAEFTKATGDFLNLLEQPTTPDYDSWNFILCAIRTPKNLNFTKEFFISSSQKKPLRLSQSSSTPPLSAASSPPPNSDTIAPTPNSHHLYHESIEGIFNHVAVRRRTNCLNPRICIWFKLLPRRDGDEQVKAQSSHKYLQSN</sequence>
<dbReference type="Proteomes" id="UP001497516">
    <property type="component" value="Chromosome 9"/>
</dbReference>
<reference evidence="2 3" key="1">
    <citation type="submission" date="2024-04" db="EMBL/GenBank/DDBJ databases">
        <authorList>
            <person name="Fracassetti M."/>
        </authorList>
    </citation>
    <scope>NUCLEOTIDE SEQUENCE [LARGE SCALE GENOMIC DNA]</scope>
</reference>
<proteinExistence type="predicted"/>
<evidence type="ECO:0000256" key="1">
    <source>
        <dbReference type="SAM" id="MobiDB-lite"/>
    </source>
</evidence>
<accession>A0AAV2GJT4</accession>